<evidence type="ECO:0000256" key="1">
    <source>
        <dbReference type="ARBA" id="ARBA00004123"/>
    </source>
</evidence>
<dbReference type="PANTHER" id="PTHR31072:SF170">
    <property type="entry name" value="TRANSCRIPTION FACTOR TCP15-RELATED"/>
    <property type="match status" value="1"/>
</dbReference>
<dbReference type="PANTHER" id="PTHR31072">
    <property type="entry name" value="TRANSCRIPTION FACTOR TCP4-RELATED"/>
    <property type="match status" value="1"/>
</dbReference>
<evidence type="ECO:0000256" key="3">
    <source>
        <dbReference type="ARBA" id="ARBA00023125"/>
    </source>
</evidence>
<reference evidence="8" key="1">
    <citation type="submission" date="2019-12" db="EMBL/GenBank/DDBJ databases">
        <authorList>
            <person name="Scholes J."/>
        </authorList>
    </citation>
    <scope>NUCLEOTIDE SEQUENCE</scope>
</reference>
<keyword evidence="3" id="KW-0238">DNA-binding</keyword>
<dbReference type="AlphaFoldDB" id="A0A9N7MSC5"/>
<evidence type="ECO:0000256" key="5">
    <source>
        <dbReference type="ARBA" id="ARBA00023242"/>
    </source>
</evidence>
<dbReference type="Pfam" id="PF03634">
    <property type="entry name" value="TCP"/>
    <property type="match status" value="1"/>
</dbReference>
<evidence type="ECO:0000256" key="6">
    <source>
        <dbReference type="SAM" id="MobiDB-lite"/>
    </source>
</evidence>
<evidence type="ECO:0000256" key="2">
    <source>
        <dbReference type="ARBA" id="ARBA00023015"/>
    </source>
</evidence>
<feature type="domain" description="TCP" evidence="7">
    <location>
        <begin position="47"/>
        <end position="101"/>
    </location>
</feature>
<dbReference type="InterPro" id="IPR017887">
    <property type="entry name" value="TF_TCP_subgr"/>
</dbReference>
<dbReference type="GO" id="GO:0003700">
    <property type="term" value="F:DNA-binding transcription factor activity"/>
    <property type="evidence" value="ECO:0007669"/>
    <property type="project" value="InterPro"/>
</dbReference>
<keyword evidence="9" id="KW-1185">Reference proteome</keyword>
<feature type="compositionally biased region" description="Basic and acidic residues" evidence="6">
    <location>
        <begin position="46"/>
        <end position="58"/>
    </location>
</feature>
<evidence type="ECO:0000313" key="8">
    <source>
        <dbReference type="EMBL" id="CAA0813136.1"/>
    </source>
</evidence>
<sequence length="246" mass="26592">MDPNNSIIIHALPEPNNPAKNKDIQIPAASEKEGSRKQQLAPKRTSNKDRHTKVDGRGRRIRMPALCAARIFQLTRELGHKSDGETIQWLLNQAEPSIIAATGSGTIPASALAVSAAAPVSDSSIPSGLHGIRPGDPGSGSWPGHGFGFQQLAAAEGQSYLQRMGFAGFDLPGPLSLASILGASTSQQIPGLELGLSQDLNQLNQIYHHQQQQQQIVHEQNQNQNRNINQNQQISSKDDDSRELQQ</sequence>
<proteinExistence type="predicted"/>
<evidence type="ECO:0000256" key="4">
    <source>
        <dbReference type="ARBA" id="ARBA00023163"/>
    </source>
</evidence>
<organism evidence="8 9">
    <name type="scientific">Striga hermonthica</name>
    <name type="common">Purple witchweed</name>
    <name type="synonym">Buchnera hermonthica</name>
    <dbReference type="NCBI Taxonomy" id="68872"/>
    <lineage>
        <taxon>Eukaryota</taxon>
        <taxon>Viridiplantae</taxon>
        <taxon>Streptophyta</taxon>
        <taxon>Embryophyta</taxon>
        <taxon>Tracheophyta</taxon>
        <taxon>Spermatophyta</taxon>
        <taxon>Magnoliopsida</taxon>
        <taxon>eudicotyledons</taxon>
        <taxon>Gunneridae</taxon>
        <taxon>Pentapetalae</taxon>
        <taxon>asterids</taxon>
        <taxon>lamiids</taxon>
        <taxon>Lamiales</taxon>
        <taxon>Orobanchaceae</taxon>
        <taxon>Buchnereae</taxon>
        <taxon>Striga</taxon>
    </lineage>
</organism>
<dbReference type="GO" id="GO:0043565">
    <property type="term" value="F:sequence-specific DNA binding"/>
    <property type="evidence" value="ECO:0007669"/>
    <property type="project" value="TreeGrafter"/>
</dbReference>
<accession>A0A9N7MSC5</accession>
<evidence type="ECO:0000313" key="9">
    <source>
        <dbReference type="Proteomes" id="UP001153555"/>
    </source>
</evidence>
<dbReference type="PROSITE" id="PS51369">
    <property type="entry name" value="TCP"/>
    <property type="match status" value="1"/>
</dbReference>
<feature type="region of interest" description="Disordered" evidence="6">
    <location>
        <begin position="1"/>
        <end position="59"/>
    </location>
</feature>
<evidence type="ECO:0000259" key="7">
    <source>
        <dbReference type="PROSITE" id="PS51369"/>
    </source>
</evidence>
<comment type="subcellular location">
    <subcellularLocation>
        <location evidence="1">Nucleus</location>
    </subcellularLocation>
</comment>
<name>A0A9N7MSC5_STRHE</name>
<keyword evidence="5" id="KW-0539">Nucleus</keyword>
<dbReference type="Proteomes" id="UP001153555">
    <property type="component" value="Unassembled WGS sequence"/>
</dbReference>
<keyword evidence="2" id="KW-0805">Transcription regulation</keyword>
<dbReference type="OrthoDB" id="1911901at2759"/>
<feature type="region of interest" description="Disordered" evidence="6">
    <location>
        <begin position="227"/>
        <end position="246"/>
    </location>
</feature>
<keyword evidence="4" id="KW-0804">Transcription</keyword>
<dbReference type="GO" id="GO:0005634">
    <property type="term" value="C:nucleus"/>
    <property type="evidence" value="ECO:0007669"/>
    <property type="project" value="UniProtKB-SubCell"/>
</dbReference>
<protein>
    <submittedName>
        <fullName evidence="8">Transcription factor TCP20</fullName>
    </submittedName>
</protein>
<feature type="compositionally biased region" description="Basic and acidic residues" evidence="6">
    <location>
        <begin position="236"/>
        <end position="246"/>
    </location>
</feature>
<dbReference type="EMBL" id="CACSLK010011299">
    <property type="protein sequence ID" value="CAA0813136.1"/>
    <property type="molecule type" value="Genomic_DNA"/>
</dbReference>
<gene>
    <name evidence="8" type="ORF">SHERM_13695</name>
</gene>
<dbReference type="InterPro" id="IPR005333">
    <property type="entry name" value="Transcription_factor_TCP"/>
</dbReference>
<comment type="caution">
    <text evidence="8">The sequence shown here is derived from an EMBL/GenBank/DDBJ whole genome shotgun (WGS) entry which is preliminary data.</text>
</comment>